<dbReference type="Pfam" id="PF01805">
    <property type="entry name" value="Surp"/>
    <property type="match status" value="1"/>
</dbReference>
<name>A0ABV2AH53_9EUKA</name>
<dbReference type="SUPFAM" id="SSF109905">
    <property type="entry name" value="Surp module (SWAP domain)"/>
    <property type="match status" value="1"/>
</dbReference>
<organism evidence="8 9">
    <name type="scientific">Bonamia ostreae</name>
    <dbReference type="NCBI Taxonomy" id="126728"/>
    <lineage>
        <taxon>Eukaryota</taxon>
        <taxon>Sar</taxon>
        <taxon>Rhizaria</taxon>
        <taxon>Endomyxa</taxon>
        <taxon>Ascetosporea</taxon>
        <taxon>Haplosporida</taxon>
        <taxon>Bonamia</taxon>
    </lineage>
</organism>
<feature type="non-terminal residue" evidence="8">
    <location>
        <position position="380"/>
    </location>
</feature>
<dbReference type="PANTHER" id="PTHR15316:SF1">
    <property type="entry name" value="SPLICING FACTOR 3A SUBUNIT 1"/>
    <property type="match status" value="1"/>
</dbReference>
<dbReference type="Gene3D" id="1.10.10.790">
    <property type="entry name" value="Surp module"/>
    <property type="match status" value="1"/>
</dbReference>
<dbReference type="InterPro" id="IPR045146">
    <property type="entry name" value="SF3A1"/>
</dbReference>
<keyword evidence="5" id="KW-0508">mRNA splicing</keyword>
<dbReference type="InterPro" id="IPR035967">
    <property type="entry name" value="SWAP/Surp_sf"/>
</dbReference>
<dbReference type="Pfam" id="PF12230">
    <property type="entry name" value="PRP21_like_P"/>
    <property type="match status" value="1"/>
</dbReference>
<dbReference type="InterPro" id="IPR000061">
    <property type="entry name" value="Surp"/>
</dbReference>
<keyword evidence="9" id="KW-1185">Reference proteome</keyword>
<evidence type="ECO:0000313" key="8">
    <source>
        <dbReference type="EMBL" id="MES1918992.1"/>
    </source>
</evidence>
<protein>
    <recommendedName>
        <fullName evidence="7">SURP motif domain-containing protein</fullName>
    </recommendedName>
</protein>
<evidence type="ECO:0000256" key="1">
    <source>
        <dbReference type="ARBA" id="ARBA00004123"/>
    </source>
</evidence>
<proteinExistence type="predicted"/>
<dbReference type="PANTHER" id="PTHR15316">
    <property type="entry name" value="SPLICEOSOME ASSOCIATED PROTEIN 114/SWAP SPLICING FACTOR-RELATED"/>
    <property type="match status" value="1"/>
</dbReference>
<comment type="subcellular location">
    <subcellularLocation>
        <location evidence="1">Nucleus</location>
    </subcellularLocation>
</comment>
<evidence type="ECO:0000256" key="4">
    <source>
        <dbReference type="ARBA" id="ARBA00022737"/>
    </source>
</evidence>
<gene>
    <name evidence="8" type="ORF">MHBO_000872</name>
</gene>
<accession>A0ABV2AH53</accession>
<dbReference type="PROSITE" id="PS50128">
    <property type="entry name" value="SURP"/>
    <property type="match status" value="1"/>
</dbReference>
<feature type="domain" description="SURP motif" evidence="7">
    <location>
        <begin position="31"/>
        <end position="73"/>
    </location>
</feature>
<dbReference type="EMBL" id="JBDODL010000173">
    <property type="protein sequence ID" value="MES1918992.1"/>
    <property type="molecule type" value="Genomic_DNA"/>
</dbReference>
<keyword evidence="6" id="KW-0539">Nucleus</keyword>
<evidence type="ECO:0000256" key="6">
    <source>
        <dbReference type="ARBA" id="ARBA00023242"/>
    </source>
</evidence>
<dbReference type="Proteomes" id="UP001439008">
    <property type="component" value="Unassembled WGS sequence"/>
</dbReference>
<reference evidence="8 9" key="1">
    <citation type="journal article" date="2024" name="BMC Biol.">
        <title>Comparative genomics of Ascetosporea gives new insight into the evolutionary basis for animal parasitism in Rhizaria.</title>
        <authorList>
            <person name="Hiltunen Thoren M."/>
            <person name="Onut-Brannstrom I."/>
            <person name="Alfjorden A."/>
            <person name="Peckova H."/>
            <person name="Swords F."/>
            <person name="Hooper C."/>
            <person name="Holzer A.S."/>
            <person name="Bass D."/>
            <person name="Burki F."/>
        </authorList>
    </citation>
    <scope>NUCLEOTIDE SEQUENCE [LARGE SCALE GENOMIC DNA]</scope>
    <source>
        <strain evidence="8">20-A016</strain>
    </source>
</reference>
<keyword evidence="3" id="KW-0747">Spliceosome</keyword>
<evidence type="ECO:0000256" key="2">
    <source>
        <dbReference type="ARBA" id="ARBA00022664"/>
    </source>
</evidence>
<sequence>MTPKSEFVKEDKTFNFDVKPSPEVVALDVEIIKLTAQFVAANGRSFLATVSNREQKNPQFAFLKPTNASLFLYFSDLVQAYQRILNPSKETLSELKSESKDEKLVFDKLLGLAEFIQRTRKHEDLNRKNKEDEKREMALIDWHSFIILETIDYKDGDDDFLPPPSMTIDEINEHLEAEKRLNENIDKVGAKIIDEGLSDKNTTDKNRTEEDSVALETVPSMRTNFTKTANPPAPISRKQSSVEVQRCVVCNKNIPVSEIEEHIRIELLDPKWREQRLIAQSKKRKSTLAGPGEMSRNLKEFVGVRKRPFARPEERVNEDVIWNGNAKSAETSKIGPDKFGVKASVVEQNRNDESLIDVARENVQRQTIDNNFANQMAMAS</sequence>
<evidence type="ECO:0000256" key="3">
    <source>
        <dbReference type="ARBA" id="ARBA00022728"/>
    </source>
</evidence>
<dbReference type="SMART" id="SM00648">
    <property type="entry name" value="SWAP"/>
    <property type="match status" value="1"/>
</dbReference>
<keyword evidence="2" id="KW-0507">mRNA processing</keyword>
<comment type="caution">
    <text evidence="8">The sequence shown here is derived from an EMBL/GenBank/DDBJ whole genome shotgun (WGS) entry which is preliminary data.</text>
</comment>
<evidence type="ECO:0000259" key="7">
    <source>
        <dbReference type="PROSITE" id="PS50128"/>
    </source>
</evidence>
<evidence type="ECO:0000313" key="9">
    <source>
        <dbReference type="Proteomes" id="UP001439008"/>
    </source>
</evidence>
<evidence type="ECO:0000256" key="5">
    <source>
        <dbReference type="ARBA" id="ARBA00023187"/>
    </source>
</evidence>
<dbReference type="InterPro" id="IPR022030">
    <property type="entry name" value="SF3A1_dom"/>
</dbReference>
<keyword evidence="4" id="KW-0677">Repeat</keyword>